<dbReference type="Proteomes" id="UP001374599">
    <property type="component" value="Unassembled WGS sequence"/>
</dbReference>
<evidence type="ECO:0000313" key="1">
    <source>
        <dbReference type="EMBL" id="GMQ64205.1"/>
    </source>
</evidence>
<accession>A0ACB5UNT8</accession>
<reference evidence="1" key="1">
    <citation type="submission" date="2023-09" db="EMBL/GenBank/DDBJ databases">
        <title>Vallitalea sediminicola and Vallitalea maricola sp. nov., anaerobic bacteria isolated from marine sediment.</title>
        <authorList>
            <person name="Hirano S."/>
            <person name="Maeda A."/>
            <person name="Terahara T."/>
            <person name="Mori K."/>
            <person name="Hamada M."/>
            <person name="Matsumoto R."/>
            <person name="Kobayashi T."/>
        </authorList>
    </citation>
    <scope>NUCLEOTIDE SEQUENCE</scope>
    <source>
        <strain evidence="1">AN17-2</strain>
    </source>
</reference>
<gene>
    <name evidence="1" type="ORF">AN2V17_34420</name>
</gene>
<organism evidence="1 2">
    <name type="scientific">Vallitalea maricola</name>
    <dbReference type="NCBI Taxonomy" id="3074433"/>
    <lineage>
        <taxon>Bacteria</taxon>
        <taxon>Bacillati</taxon>
        <taxon>Bacillota</taxon>
        <taxon>Clostridia</taxon>
        <taxon>Lachnospirales</taxon>
        <taxon>Vallitaleaceae</taxon>
        <taxon>Vallitalea</taxon>
    </lineage>
</organism>
<sequence>MLEVKTASATYTLPASELDIDSVSMQLGQNVSLQDIKVEIEIAKPSANVVKMVENAAKTGDFAIMVPAVEFVINCTCSDKMVNVSRFNSYVERTVAIPDGIDRTKITTGIIVSPDGTVRHVPTQIIQINGKYYAKINSLTNSIYTVVSYTIEFSDIVNHWAKDAINNMGSRMIVTGMGNGNYNPDGDITRGEFAAIVVRALGLETGRGEYKFSDVKATNWFSGYIETASKYGIINGYNESTFAPNDKITREQAMTMIARAMKITGLESSLKDNENYTVLKGYSDAEDIADYAKSSIVSCLKTGVVSGTSSNTLAPKGNITRAEVALIIERLLEKSKLI</sequence>
<comment type="caution">
    <text evidence="1">The sequence shown here is derived from an EMBL/GenBank/DDBJ whole genome shotgun (WGS) entry which is preliminary data.</text>
</comment>
<evidence type="ECO:0000313" key="2">
    <source>
        <dbReference type="Proteomes" id="UP001374599"/>
    </source>
</evidence>
<proteinExistence type="predicted"/>
<keyword evidence="2" id="KW-1185">Reference proteome</keyword>
<name>A0ACB5UNT8_9FIRM</name>
<protein>
    <submittedName>
        <fullName evidence="1">Uncharacterized protein</fullName>
    </submittedName>
</protein>
<dbReference type="EMBL" id="BTPU01000063">
    <property type="protein sequence ID" value="GMQ64205.1"/>
    <property type="molecule type" value="Genomic_DNA"/>
</dbReference>